<dbReference type="OrthoDB" id="125057at2759"/>
<reference evidence="1" key="1">
    <citation type="submission" date="2023-04" db="EMBL/GenBank/DDBJ databases">
        <title>Phytophthora fragariaefolia NBRC 109709.</title>
        <authorList>
            <person name="Ichikawa N."/>
            <person name="Sato H."/>
            <person name="Tonouchi N."/>
        </authorList>
    </citation>
    <scope>NUCLEOTIDE SEQUENCE</scope>
    <source>
        <strain evidence="1">NBRC 109709</strain>
    </source>
</reference>
<sequence length="214" mass="23309">MSSTVKRYFVPPAIANSGMGGGILIGFVDKKSQTVYSWIDWVVSCNLPFSFPEDEMVVKYASVSPISTETLVKCMGLLTKAVEEIVAAILPKKFGIVFDGSTFRSEHYGTVVAVFAHDDKMEKSLLQWLSWLTTKSWITHPLFTLPSSRPFWASSSAPWPACYISSAITAHQRCCCYLNEGAVCGVCQSSTQLGGSGVQGDLRAAIEQGARFDA</sequence>
<dbReference type="Proteomes" id="UP001165121">
    <property type="component" value="Unassembled WGS sequence"/>
</dbReference>
<dbReference type="PANTHER" id="PTHR40866:SF1">
    <property type="entry name" value="BED-TYPE DOMAIN-CONTAINING PROTEIN"/>
    <property type="match status" value="1"/>
</dbReference>
<protein>
    <submittedName>
        <fullName evidence="1">Unnamed protein product</fullName>
    </submittedName>
</protein>
<dbReference type="PANTHER" id="PTHR40866">
    <property type="entry name" value="BED-TYPE DOMAIN-CONTAINING PROTEIN"/>
    <property type="match status" value="1"/>
</dbReference>
<gene>
    <name evidence="1" type="ORF">Pfra01_002975600</name>
</gene>
<dbReference type="AlphaFoldDB" id="A0A9W6YPN6"/>
<proteinExistence type="predicted"/>
<organism evidence="1 2">
    <name type="scientific">Phytophthora fragariaefolia</name>
    <dbReference type="NCBI Taxonomy" id="1490495"/>
    <lineage>
        <taxon>Eukaryota</taxon>
        <taxon>Sar</taxon>
        <taxon>Stramenopiles</taxon>
        <taxon>Oomycota</taxon>
        <taxon>Peronosporomycetes</taxon>
        <taxon>Peronosporales</taxon>
        <taxon>Peronosporaceae</taxon>
        <taxon>Phytophthora</taxon>
    </lineage>
</organism>
<comment type="caution">
    <text evidence="1">The sequence shown here is derived from an EMBL/GenBank/DDBJ whole genome shotgun (WGS) entry which is preliminary data.</text>
</comment>
<evidence type="ECO:0000313" key="1">
    <source>
        <dbReference type="EMBL" id="GMG16410.1"/>
    </source>
</evidence>
<name>A0A9W6YPN6_9STRA</name>
<keyword evidence="2" id="KW-1185">Reference proteome</keyword>
<accession>A0A9W6YPN6</accession>
<evidence type="ECO:0000313" key="2">
    <source>
        <dbReference type="Proteomes" id="UP001165121"/>
    </source>
</evidence>
<dbReference type="EMBL" id="BSXT01018934">
    <property type="protein sequence ID" value="GMG16410.1"/>
    <property type="molecule type" value="Genomic_DNA"/>
</dbReference>